<accession>A0A6A5KPT0</accession>
<dbReference type="Proteomes" id="UP000800040">
    <property type="component" value="Unassembled WGS sequence"/>
</dbReference>
<proteinExistence type="predicted"/>
<evidence type="ECO:0000313" key="3">
    <source>
        <dbReference type="Proteomes" id="UP000800040"/>
    </source>
</evidence>
<organism evidence="2 3">
    <name type="scientific">Decorospora gaudefroyi</name>
    <dbReference type="NCBI Taxonomy" id="184978"/>
    <lineage>
        <taxon>Eukaryota</taxon>
        <taxon>Fungi</taxon>
        <taxon>Dikarya</taxon>
        <taxon>Ascomycota</taxon>
        <taxon>Pezizomycotina</taxon>
        <taxon>Dothideomycetes</taxon>
        <taxon>Pleosporomycetidae</taxon>
        <taxon>Pleosporales</taxon>
        <taxon>Pleosporineae</taxon>
        <taxon>Pleosporaceae</taxon>
        <taxon>Decorospora</taxon>
    </lineage>
</organism>
<sequence length="92" mass="10306">MSHFPSFEVSLSACRHSGTFLSLSLLPYSRPRPTLRRGLLDAPLPLPRPQTAPDLRESAARDSVEVPRSLFKYNLSPARYPQPSTARPTARF</sequence>
<evidence type="ECO:0000256" key="1">
    <source>
        <dbReference type="SAM" id="MobiDB-lite"/>
    </source>
</evidence>
<keyword evidence="3" id="KW-1185">Reference proteome</keyword>
<name>A0A6A5KPT0_9PLEO</name>
<gene>
    <name evidence="2" type="ORF">BDW02DRAFT_241800</name>
</gene>
<evidence type="ECO:0000313" key="2">
    <source>
        <dbReference type="EMBL" id="KAF1836384.1"/>
    </source>
</evidence>
<dbReference type="AlphaFoldDB" id="A0A6A5KPT0"/>
<reference evidence="2" key="1">
    <citation type="submission" date="2020-01" db="EMBL/GenBank/DDBJ databases">
        <authorList>
            <consortium name="DOE Joint Genome Institute"/>
            <person name="Haridas S."/>
            <person name="Albert R."/>
            <person name="Binder M."/>
            <person name="Bloem J."/>
            <person name="Labutti K."/>
            <person name="Salamov A."/>
            <person name="Andreopoulos B."/>
            <person name="Baker S.E."/>
            <person name="Barry K."/>
            <person name="Bills G."/>
            <person name="Bluhm B.H."/>
            <person name="Cannon C."/>
            <person name="Castanera R."/>
            <person name="Culley D.E."/>
            <person name="Daum C."/>
            <person name="Ezra D."/>
            <person name="Gonzalez J.B."/>
            <person name="Henrissat B."/>
            <person name="Kuo A."/>
            <person name="Liang C."/>
            <person name="Lipzen A."/>
            <person name="Lutzoni F."/>
            <person name="Magnuson J."/>
            <person name="Mondo S."/>
            <person name="Nolan M."/>
            <person name="Ohm R."/>
            <person name="Pangilinan J."/>
            <person name="Park H.-J."/>
            <person name="Ramirez L."/>
            <person name="Alfaro M."/>
            <person name="Sun H."/>
            <person name="Tritt A."/>
            <person name="Yoshinaga Y."/>
            <person name="Zwiers L.-H."/>
            <person name="Turgeon B.G."/>
            <person name="Goodwin S.B."/>
            <person name="Spatafora J.W."/>
            <person name="Crous P.W."/>
            <person name="Grigoriev I.V."/>
        </authorList>
    </citation>
    <scope>NUCLEOTIDE SEQUENCE</scope>
    <source>
        <strain evidence="2">P77</strain>
    </source>
</reference>
<dbReference type="EMBL" id="ML975274">
    <property type="protein sequence ID" value="KAF1836384.1"/>
    <property type="molecule type" value="Genomic_DNA"/>
</dbReference>
<feature type="region of interest" description="Disordered" evidence="1">
    <location>
        <begin position="37"/>
        <end position="63"/>
    </location>
</feature>
<feature type="compositionally biased region" description="Basic and acidic residues" evidence="1">
    <location>
        <begin position="54"/>
        <end position="63"/>
    </location>
</feature>
<protein>
    <submittedName>
        <fullName evidence="2">Uncharacterized protein</fullName>
    </submittedName>
</protein>